<feature type="domain" description="Glycosyl hydrolase family 30 TIM-barrel" evidence="11">
    <location>
        <begin position="76"/>
        <end position="411"/>
    </location>
</feature>
<dbReference type="AlphaFoldDB" id="A0A1V6PLA0"/>
<evidence type="ECO:0000256" key="8">
    <source>
        <dbReference type="ARBA" id="ARBA00038935"/>
    </source>
</evidence>
<evidence type="ECO:0000256" key="1">
    <source>
        <dbReference type="ARBA" id="ARBA00004613"/>
    </source>
</evidence>
<evidence type="ECO:0000313" key="14">
    <source>
        <dbReference type="Proteomes" id="UP000191522"/>
    </source>
</evidence>
<comment type="subcellular location">
    <subcellularLocation>
        <location evidence="1">Secreted</location>
    </subcellularLocation>
</comment>
<dbReference type="InterPro" id="IPR017853">
    <property type="entry name" value="GH"/>
</dbReference>
<evidence type="ECO:0000256" key="2">
    <source>
        <dbReference type="ARBA" id="ARBA00005382"/>
    </source>
</evidence>
<evidence type="ECO:0000313" key="13">
    <source>
        <dbReference type="EMBL" id="OQD77316.1"/>
    </source>
</evidence>
<accession>A0A1V6PLA0</accession>
<dbReference type="FunFam" id="3.20.20.80:FF:000128">
    <property type="entry name" value="Endo-1,6-beta-D-glucanase neg1"/>
    <property type="match status" value="1"/>
</dbReference>
<dbReference type="InterPro" id="IPR033453">
    <property type="entry name" value="Glyco_hydro_30_TIM-barrel"/>
</dbReference>
<name>A0A1V6PLA0_PENDC</name>
<dbReference type="InterPro" id="IPR001139">
    <property type="entry name" value="Glyco_hydro_30"/>
</dbReference>
<dbReference type="GO" id="GO:0046557">
    <property type="term" value="F:glucan endo-1,6-beta-glucosidase activity"/>
    <property type="evidence" value="ECO:0007669"/>
    <property type="project" value="UniProtKB-EC"/>
</dbReference>
<dbReference type="GO" id="GO:0004348">
    <property type="term" value="F:glucosylceramidase activity"/>
    <property type="evidence" value="ECO:0007669"/>
    <property type="project" value="InterPro"/>
</dbReference>
<keyword evidence="5 9" id="KW-0378">Hydrolase</keyword>
<dbReference type="Gene3D" id="2.60.40.1180">
    <property type="entry name" value="Golgi alpha-mannosidase II"/>
    <property type="match status" value="1"/>
</dbReference>
<gene>
    <name evidence="13" type="ORF">PENDEC_c003G04836</name>
</gene>
<dbReference type="GO" id="GO:0005576">
    <property type="term" value="C:extracellular region"/>
    <property type="evidence" value="ECO:0007669"/>
    <property type="project" value="UniProtKB-SubCell"/>
</dbReference>
<evidence type="ECO:0000259" key="12">
    <source>
        <dbReference type="Pfam" id="PF17189"/>
    </source>
</evidence>
<feature type="signal peptide" evidence="10">
    <location>
        <begin position="1"/>
        <end position="17"/>
    </location>
</feature>
<keyword evidence="4 10" id="KW-0732">Signal</keyword>
<comment type="caution">
    <text evidence="13">The sequence shown here is derived from an EMBL/GenBank/DDBJ whole genome shotgun (WGS) entry which is preliminary data.</text>
</comment>
<evidence type="ECO:0000256" key="7">
    <source>
        <dbReference type="ARBA" id="ARBA00036633"/>
    </source>
</evidence>
<sequence>MKPTLYTLLCLAAASSASPTEKRANSASAYSSNSAGNYKLSPIAAPVQGSGSPGSESTWKLSIDDTSSGHKQTLVGFGAAVTDATVTSLNSLSSSSLQALLNQLMTESGADFSLMRHTIGASDLSGDPAYTYDDNETDPSLSGFNLGDRGNAMAKMLASMKSLQSNLKIFGSPWSAPGWMKLNGVIDGNTKNNNLNDGYLSSGTGSSGYASAFAQYFVKYIQAFQNLGAAIDAITIQNEPLNSQSGYPTMYVFADESAQLIQNYIGPAISKAGLDTDIWAYDHNTDNFDYPQTVINDAGEYVDSVAWHCYANPVDWSVLTQFHNSNPTVKQYMTECWTPSGTWNQAADFTMGPLQNWAVGVTAWTLGTDSSDGPHLSSGGCATCQGLVTINNGAVVYQPAYYMMAQFSKFMPPGAIVLSGTGSYTDSNGGGVQSVASLNPDGTRSVVIENTYSNDIYVTLSTQSGQEWSGNIPSESVTTWVLPASG</sequence>
<proteinExistence type="inferred from homology"/>
<feature type="domain" description="Glycosyl hydrolase family 30 beta sandwich" evidence="12">
    <location>
        <begin position="427"/>
        <end position="480"/>
    </location>
</feature>
<comment type="similarity">
    <text evidence="2 9">Belongs to the glycosyl hydrolase 30 family.</text>
</comment>
<evidence type="ECO:0000256" key="4">
    <source>
        <dbReference type="ARBA" id="ARBA00022729"/>
    </source>
</evidence>
<evidence type="ECO:0000259" key="11">
    <source>
        <dbReference type="Pfam" id="PF02055"/>
    </source>
</evidence>
<dbReference type="STRING" id="69771.A0A1V6PLA0"/>
<evidence type="ECO:0000256" key="6">
    <source>
        <dbReference type="ARBA" id="ARBA00023295"/>
    </source>
</evidence>
<keyword evidence="14" id="KW-1185">Reference proteome</keyword>
<dbReference type="OMA" id="FGGIAWH"/>
<dbReference type="GO" id="GO:0016020">
    <property type="term" value="C:membrane"/>
    <property type="evidence" value="ECO:0007669"/>
    <property type="project" value="GOC"/>
</dbReference>
<comment type="catalytic activity">
    <reaction evidence="7">
        <text>Random hydrolysis of (1-&gt;6)-linkages in (1-&gt;6)-beta-D-glucans.</text>
        <dbReference type="EC" id="3.2.1.75"/>
    </reaction>
</comment>
<dbReference type="Pfam" id="PF02055">
    <property type="entry name" value="Glyco_hydro_30"/>
    <property type="match status" value="1"/>
</dbReference>
<dbReference type="Proteomes" id="UP000191522">
    <property type="component" value="Unassembled WGS sequence"/>
</dbReference>
<dbReference type="PANTHER" id="PTHR11069">
    <property type="entry name" value="GLUCOSYLCERAMIDASE"/>
    <property type="match status" value="1"/>
</dbReference>
<feature type="chain" id="PRO_5012867598" description="glucan endo-1,6-beta-glucosidase" evidence="10">
    <location>
        <begin position="18"/>
        <end position="486"/>
    </location>
</feature>
<dbReference type="InterPro" id="IPR033452">
    <property type="entry name" value="GH30_C"/>
</dbReference>
<dbReference type="Gene3D" id="3.20.20.80">
    <property type="entry name" value="Glycosidases"/>
    <property type="match status" value="1"/>
</dbReference>
<dbReference type="OrthoDB" id="2160638at2759"/>
<dbReference type="SUPFAM" id="SSF51445">
    <property type="entry name" value="(Trans)glycosidases"/>
    <property type="match status" value="1"/>
</dbReference>
<dbReference type="PANTHER" id="PTHR11069:SF23">
    <property type="entry name" value="LYSOSOMAL ACID GLUCOSYLCERAMIDASE"/>
    <property type="match status" value="1"/>
</dbReference>
<dbReference type="EC" id="3.2.1.75" evidence="8"/>
<evidence type="ECO:0000256" key="9">
    <source>
        <dbReference type="RuleBase" id="RU361188"/>
    </source>
</evidence>
<reference evidence="14" key="1">
    <citation type="journal article" date="2017" name="Nat. Microbiol.">
        <title>Global analysis of biosynthetic gene clusters reveals vast potential of secondary metabolite production in Penicillium species.</title>
        <authorList>
            <person name="Nielsen J.C."/>
            <person name="Grijseels S."/>
            <person name="Prigent S."/>
            <person name="Ji B."/>
            <person name="Dainat J."/>
            <person name="Nielsen K.F."/>
            <person name="Frisvad J.C."/>
            <person name="Workman M."/>
            <person name="Nielsen J."/>
        </authorList>
    </citation>
    <scope>NUCLEOTIDE SEQUENCE [LARGE SCALE GENOMIC DNA]</scope>
    <source>
        <strain evidence="14">IBT 11843</strain>
    </source>
</reference>
<dbReference type="EMBL" id="MDYL01000003">
    <property type="protein sequence ID" value="OQD77316.1"/>
    <property type="molecule type" value="Genomic_DNA"/>
</dbReference>
<evidence type="ECO:0000256" key="5">
    <source>
        <dbReference type="ARBA" id="ARBA00022801"/>
    </source>
</evidence>
<keyword evidence="6 9" id="KW-0326">Glycosidase</keyword>
<organism evidence="13 14">
    <name type="scientific">Penicillium decumbens</name>
    <dbReference type="NCBI Taxonomy" id="69771"/>
    <lineage>
        <taxon>Eukaryota</taxon>
        <taxon>Fungi</taxon>
        <taxon>Dikarya</taxon>
        <taxon>Ascomycota</taxon>
        <taxon>Pezizomycotina</taxon>
        <taxon>Eurotiomycetes</taxon>
        <taxon>Eurotiomycetidae</taxon>
        <taxon>Eurotiales</taxon>
        <taxon>Aspergillaceae</taxon>
        <taxon>Penicillium</taxon>
    </lineage>
</organism>
<dbReference type="Pfam" id="PF17189">
    <property type="entry name" value="Glyco_hydro_30C"/>
    <property type="match status" value="1"/>
</dbReference>
<keyword evidence="3" id="KW-0964">Secreted</keyword>
<protein>
    <recommendedName>
        <fullName evidence="8">glucan endo-1,6-beta-glucosidase</fullName>
        <ecNumber evidence="8">3.2.1.75</ecNumber>
    </recommendedName>
</protein>
<evidence type="ECO:0000256" key="10">
    <source>
        <dbReference type="SAM" id="SignalP"/>
    </source>
</evidence>
<dbReference type="InterPro" id="IPR013780">
    <property type="entry name" value="Glyco_hydro_b"/>
</dbReference>
<evidence type="ECO:0000256" key="3">
    <source>
        <dbReference type="ARBA" id="ARBA00022525"/>
    </source>
</evidence>
<dbReference type="GO" id="GO:0006680">
    <property type="term" value="P:glucosylceramide catabolic process"/>
    <property type="evidence" value="ECO:0007669"/>
    <property type="project" value="TreeGrafter"/>
</dbReference>